<evidence type="ECO:0000259" key="5">
    <source>
        <dbReference type="SMART" id="SM00479"/>
    </source>
</evidence>
<comment type="caution">
    <text evidence="6">The sequence shown here is derived from an EMBL/GenBank/DDBJ whole genome shotgun (WGS) entry which is preliminary data.</text>
</comment>
<keyword evidence="6" id="KW-0808">Transferase</keyword>
<feature type="domain" description="Exonuclease" evidence="5">
    <location>
        <begin position="47"/>
        <end position="213"/>
    </location>
</feature>
<dbReference type="InterPro" id="IPR006054">
    <property type="entry name" value="DnaQ"/>
</dbReference>
<dbReference type="GO" id="GO:0003887">
    <property type="term" value="F:DNA-directed DNA polymerase activity"/>
    <property type="evidence" value="ECO:0007669"/>
    <property type="project" value="UniProtKB-EC"/>
</dbReference>
<keyword evidence="6" id="KW-0548">Nucleotidyltransferase</keyword>
<reference evidence="6 7" key="1">
    <citation type="submission" date="2020-08" db="EMBL/GenBank/DDBJ databases">
        <title>Sequencing the genomes of 1000 actinobacteria strains.</title>
        <authorList>
            <person name="Klenk H.-P."/>
        </authorList>
    </citation>
    <scope>NUCLEOTIDE SEQUENCE [LARGE SCALE GENOMIC DNA]</scope>
    <source>
        <strain evidence="6 7">DSM 44598</strain>
    </source>
</reference>
<dbReference type="AlphaFoldDB" id="A0A840W661"/>
<dbReference type="InterPro" id="IPR036397">
    <property type="entry name" value="RNaseH_sf"/>
</dbReference>
<evidence type="ECO:0000256" key="3">
    <source>
        <dbReference type="ARBA" id="ARBA00022839"/>
    </source>
</evidence>
<dbReference type="GO" id="GO:0006260">
    <property type="term" value="P:DNA replication"/>
    <property type="evidence" value="ECO:0007669"/>
    <property type="project" value="InterPro"/>
</dbReference>
<feature type="region of interest" description="Disordered" evidence="4">
    <location>
        <begin position="452"/>
        <end position="475"/>
    </location>
</feature>
<dbReference type="FunFam" id="3.30.420.10:FF:000045">
    <property type="entry name" value="3'-5' exonuclease DinG"/>
    <property type="match status" value="1"/>
</dbReference>
<evidence type="ECO:0000313" key="6">
    <source>
        <dbReference type="EMBL" id="MBB5490833.1"/>
    </source>
</evidence>
<dbReference type="EC" id="2.7.7.7" evidence="6"/>
<protein>
    <submittedName>
        <fullName evidence="6">DNA polymerase-3 subunit epsilon</fullName>
        <ecNumber evidence="6">2.7.7.7</ecNumber>
    </submittedName>
</protein>
<dbReference type="PANTHER" id="PTHR30231:SF4">
    <property type="entry name" value="PROTEIN NEN2"/>
    <property type="match status" value="1"/>
</dbReference>
<dbReference type="EMBL" id="JACHDO010000001">
    <property type="protein sequence ID" value="MBB5490833.1"/>
    <property type="molecule type" value="Genomic_DNA"/>
</dbReference>
<dbReference type="InterPro" id="IPR012337">
    <property type="entry name" value="RNaseH-like_sf"/>
</dbReference>
<sequence length="547" mass="59040">MRPLVVEEPLWRSGEGPAAPDSVMEGITMFSQGHLTRGHGADPRRMTFAVVDLETTGLHPEAGHRICEVAVVRMRGDGTVIDEYSTLVNPGMPLRNSEFHEITDAQVAHAPVFADIAGDLVAYLSDAVVVAHNLPFEEGFLKVEFGRLNVSAQGLPGLCTLHTLRTQLDRYGYKQNQLYQLMTGEWMRGQHHALADARHLARMLSVLLSESPQPLAWAGANPMAAPPLPRTGRIAPRTFGLRKGQEGWLANVAAGLPDMNPSPHPHPQGVATYRSALGHALADGRIVGEEAHHLAELATAAGLTQTTIRQVHEQVLLEARARAEADGVVTSTELRELEKAARNLGAGHAIKDLLYVAEQEKARKNGPLKGWRIVPVGDSPAISAVMDHAVSQGAAAGVKITKTVRLVIAEAGTTDPKIERAQQEGHRVVTPAQAWDVLRAASDRREAGLFADSGSAQAAAQMRSDSAEQEEKRPWQSFWRPQELGPGEYHQRFVAPFEERDRARSGAAASSSTAAQAERKGCCAGSLLLFMATGAAVTTTLTHLWPL</sequence>
<dbReference type="Pfam" id="PF00929">
    <property type="entry name" value="RNase_T"/>
    <property type="match status" value="1"/>
</dbReference>
<dbReference type="PANTHER" id="PTHR30231">
    <property type="entry name" value="DNA POLYMERASE III SUBUNIT EPSILON"/>
    <property type="match status" value="1"/>
</dbReference>
<evidence type="ECO:0000256" key="2">
    <source>
        <dbReference type="ARBA" id="ARBA00022801"/>
    </source>
</evidence>
<dbReference type="Gene3D" id="3.30.420.10">
    <property type="entry name" value="Ribonuclease H-like superfamily/Ribonuclease H"/>
    <property type="match status" value="1"/>
</dbReference>
<dbReference type="NCBIfam" id="TIGR00573">
    <property type="entry name" value="dnaq"/>
    <property type="match status" value="1"/>
</dbReference>
<feature type="compositionally biased region" description="Basic and acidic residues" evidence="4">
    <location>
        <begin position="465"/>
        <end position="474"/>
    </location>
</feature>
<evidence type="ECO:0000256" key="4">
    <source>
        <dbReference type="SAM" id="MobiDB-lite"/>
    </source>
</evidence>
<dbReference type="SMART" id="SM00479">
    <property type="entry name" value="EXOIII"/>
    <property type="match status" value="1"/>
</dbReference>
<dbReference type="GO" id="GO:0008408">
    <property type="term" value="F:3'-5' exonuclease activity"/>
    <property type="evidence" value="ECO:0007669"/>
    <property type="project" value="TreeGrafter"/>
</dbReference>
<name>A0A840W661_9ACTN</name>
<dbReference type="RefSeq" id="WP_312893710.1">
    <property type="nucleotide sequence ID" value="NZ_BAAAKM010000042.1"/>
</dbReference>
<dbReference type="InterPro" id="IPR029024">
    <property type="entry name" value="TerB-like"/>
</dbReference>
<keyword evidence="3" id="KW-0269">Exonuclease</keyword>
<organism evidence="6 7">
    <name type="scientific">Nocardiopsis metallicus</name>
    <dbReference type="NCBI Taxonomy" id="179819"/>
    <lineage>
        <taxon>Bacteria</taxon>
        <taxon>Bacillati</taxon>
        <taxon>Actinomycetota</taxon>
        <taxon>Actinomycetes</taxon>
        <taxon>Streptosporangiales</taxon>
        <taxon>Nocardiopsidaceae</taxon>
        <taxon>Nocardiopsis</taxon>
    </lineage>
</organism>
<dbReference type="SUPFAM" id="SSF158682">
    <property type="entry name" value="TerB-like"/>
    <property type="match status" value="1"/>
</dbReference>
<dbReference type="SUPFAM" id="SSF53098">
    <property type="entry name" value="Ribonuclease H-like"/>
    <property type="match status" value="1"/>
</dbReference>
<keyword evidence="2" id="KW-0378">Hydrolase</keyword>
<dbReference type="InterPro" id="IPR013520">
    <property type="entry name" value="Ribonucl_H"/>
</dbReference>
<evidence type="ECO:0000313" key="7">
    <source>
        <dbReference type="Proteomes" id="UP000579647"/>
    </source>
</evidence>
<keyword evidence="7" id="KW-1185">Reference proteome</keyword>
<dbReference type="CDD" id="cd06127">
    <property type="entry name" value="DEDDh"/>
    <property type="match status" value="1"/>
</dbReference>
<evidence type="ECO:0000256" key="1">
    <source>
        <dbReference type="ARBA" id="ARBA00022722"/>
    </source>
</evidence>
<accession>A0A840W661</accession>
<dbReference type="GO" id="GO:0003677">
    <property type="term" value="F:DNA binding"/>
    <property type="evidence" value="ECO:0007669"/>
    <property type="project" value="InterPro"/>
</dbReference>
<proteinExistence type="predicted"/>
<keyword evidence="1" id="KW-0540">Nuclease</keyword>
<dbReference type="Proteomes" id="UP000579647">
    <property type="component" value="Unassembled WGS sequence"/>
</dbReference>
<gene>
    <name evidence="6" type="ORF">HNR07_001970</name>
</gene>